<name>A0A1H7UXN3_OLID1</name>
<dbReference type="EMBL" id="FOAF01000006">
    <property type="protein sequence ID" value="SEM01529.1"/>
    <property type="molecule type" value="Genomic_DNA"/>
</dbReference>
<accession>A0A1H7UXN3</accession>
<dbReference type="PANTHER" id="PTHR21485">
    <property type="entry name" value="HAD SUPERFAMILY MEMBERS CMAS AND KDSC"/>
    <property type="match status" value="1"/>
</dbReference>
<dbReference type="AlphaFoldDB" id="A0A1H7UXN3"/>
<dbReference type="Proteomes" id="UP000199421">
    <property type="component" value="Unassembled WGS sequence"/>
</dbReference>
<dbReference type="CDD" id="cd02513">
    <property type="entry name" value="CMP-NeuAc_Synthase"/>
    <property type="match status" value="1"/>
</dbReference>
<keyword evidence="2" id="KW-1185">Reference proteome</keyword>
<evidence type="ECO:0000313" key="1">
    <source>
        <dbReference type="EMBL" id="SEM01529.1"/>
    </source>
</evidence>
<sequence length="235" mass="26868">MLAIIPARGGSKGLPGKNIKLLAGKPLLAYTIEAALKAKDITRVIISTDSDEIAKIAIKYGAECPFLRPSELSTDSARSVDVYKHAMNWLQINKDDVVDSVVILQPTSPLRTNLDIDKAISIFYEKNADSVVSYCQEHHPIKWHKYITPDGKFENIFEESINNRQLERPSFFPNGAIYIFKRTLIETEKYYTAKSYAYIMDRRNSIDIDTLDDFEYVEFLLNRNTINYSDEEDPD</sequence>
<dbReference type="InterPro" id="IPR050793">
    <property type="entry name" value="CMP-NeuNAc_synthase"/>
</dbReference>
<evidence type="ECO:0000313" key="2">
    <source>
        <dbReference type="Proteomes" id="UP000199421"/>
    </source>
</evidence>
<organism evidence="1 2">
    <name type="scientific">Olivibacter domesticus</name>
    <name type="common">Pseudosphingobacterium domesticum</name>
    <dbReference type="NCBI Taxonomy" id="407022"/>
    <lineage>
        <taxon>Bacteria</taxon>
        <taxon>Pseudomonadati</taxon>
        <taxon>Bacteroidota</taxon>
        <taxon>Sphingobacteriia</taxon>
        <taxon>Sphingobacteriales</taxon>
        <taxon>Sphingobacteriaceae</taxon>
        <taxon>Olivibacter</taxon>
    </lineage>
</organism>
<dbReference type="Pfam" id="PF02348">
    <property type="entry name" value="CTP_transf_3"/>
    <property type="match status" value="1"/>
</dbReference>
<dbReference type="RefSeq" id="WP_093327886.1">
    <property type="nucleotide sequence ID" value="NZ_FOAF01000006.1"/>
</dbReference>
<dbReference type="SUPFAM" id="SSF53448">
    <property type="entry name" value="Nucleotide-diphospho-sugar transferases"/>
    <property type="match status" value="1"/>
</dbReference>
<keyword evidence="1" id="KW-0808">Transferase</keyword>
<dbReference type="Gene3D" id="3.90.550.10">
    <property type="entry name" value="Spore Coat Polysaccharide Biosynthesis Protein SpsA, Chain A"/>
    <property type="match status" value="1"/>
</dbReference>
<reference evidence="2" key="1">
    <citation type="submission" date="2016-10" db="EMBL/GenBank/DDBJ databases">
        <authorList>
            <person name="Varghese N."/>
            <person name="Submissions S."/>
        </authorList>
    </citation>
    <scope>NUCLEOTIDE SEQUENCE [LARGE SCALE GENOMIC DNA]</scope>
    <source>
        <strain evidence="2">DSM 18733</strain>
    </source>
</reference>
<keyword evidence="1" id="KW-0548">Nucleotidyltransferase</keyword>
<dbReference type="STRING" id="407022.SAMN05661044_03987"/>
<dbReference type="OrthoDB" id="9805604at2"/>
<protein>
    <submittedName>
        <fullName evidence="1">N-acylneuraminate cytidylyltransferase</fullName>
    </submittedName>
</protein>
<dbReference type="GO" id="GO:0008781">
    <property type="term" value="F:N-acylneuraminate cytidylyltransferase activity"/>
    <property type="evidence" value="ECO:0007669"/>
    <property type="project" value="TreeGrafter"/>
</dbReference>
<proteinExistence type="predicted"/>
<gene>
    <name evidence="1" type="ORF">SAMN05661044_03987</name>
</gene>
<dbReference type="InterPro" id="IPR003329">
    <property type="entry name" value="Cytidylyl_trans"/>
</dbReference>
<dbReference type="PANTHER" id="PTHR21485:SF6">
    <property type="entry name" value="N-ACYLNEURAMINATE CYTIDYLYLTRANSFERASE-RELATED"/>
    <property type="match status" value="1"/>
</dbReference>
<dbReference type="InterPro" id="IPR029044">
    <property type="entry name" value="Nucleotide-diphossugar_trans"/>
</dbReference>